<gene>
    <name evidence="2" type="ORF">PITC_020890</name>
</gene>
<protein>
    <submittedName>
        <fullName evidence="2">Uncharacterized protein</fullName>
    </submittedName>
</protein>
<dbReference type="Proteomes" id="UP000030104">
    <property type="component" value="Unassembled WGS sequence"/>
</dbReference>
<dbReference type="AlphaFoldDB" id="A0A0A2L0Y6"/>
<dbReference type="PROSITE" id="PS50297">
    <property type="entry name" value="ANK_REP_REGION"/>
    <property type="match status" value="1"/>
</dbReference>
<organism evidence="2 3">
    <name type="scientific">Penicillium italicum</name>
    <name type="common">Blue mold</name>
    <dbReference type="NCBI Taxonomy" id="40296"/>
    <lineage>
        <taxon>Eukaryota</taxon>
        <taxon>Fungi</taxon>
        <taxon>Dikarya</taxon>
        <taxon>Ascomycota</taxon>
        <taxon>Pezizomycotina</taxon>
        <taxon>Eurotiomycetes</taxon>
        <taxon>Eurotiomycetidae</taxon>
        <taxon>Eurotiales</taxon>
        <taxon>Aspergillaceae</taxon>
        <taxon>Penicillium</taxon>
    </lineage>
</organism>
<comment type="caution">
    <text evidence="2">The sequence shown here is derived from an EMBL/GenBank/DDBJ whole genome shotgun (WGS) entry which is preliminary data.</text>
</comment>
<evidence type="ECO:0000256" key="1">
    <source>
        <dbReference type="PROSITE-ProRule" id="PRU00023"/>
    </source>
</evidence>
<dbReference type="Pfam" id="PF00023">
    <property type="entry name" value="Ank"/>
    <property type="match status" value="1"/>
</dbReference>
<dbReference type="EMBL" id="JQGA01001056">
    <property type="protein sequence ID" value="KGO70270.1"/>
    <property type="molecule type" value="Genomic_DNA"/>
</dbReference>
<evidence type="ECO:0000313" key="3">
    <source>
        <dbReference type="Proteomes" id="UP000030104"/>
    </source>
</evidence>
<dbReference type="InterPro" id="IPR002110">
    <property type="entry name" value="Ankyrin_rpt"/>
</dbReference>
<accession>A0A0A2L0Y6</accession>
<evidence type="ECO:0000313" key="2">
    <source>
        <dbReference type="EMBL" id="KGO70270.1"/>
    </source>
</evidence>
<keyword evidence="3" id="KW-1185">Reference proteome</keyword>
<dbReference type="HOGENOM" id="CLU_518847_0_0_1"/>
<keyword evidence="1" id="KW-0040">ANK repeat</keyword>
<dbReference type="Gene3D" id="1.25.40.20">
    <property type="entry name" value="Ankyrin repeat-containing domain"/>
    <property type="match status" value="1"/>
</dbReference>
<dbReference type="SMART" id="SM00248">
    <property type="entry name" value="ANK"/>
    <property type="match status" value="2"/>
</dbReference>
<feature type="repeat" description="ANK" evidence="1">
    <location>
        <begin position="10"/>
        <end position="38"/>
    </location>
</feature>
<reference evidence="2 3" key="1">
    <citation type="journal article" date="2015" name="Mol. Plant Microbe Interact.">
        <title>Genome, transcriptome, and functional analyses of Penicillium expansum provide new insights into secondary metabolism and pathogenicity.</title>
        <authorList>
            <person name="Ballester A.R."/>
            <person name="Marcet-Houben M."/>
            <person name="Levin E."/>
            <person name="Sela N."/>
            <person name="Selma-Lazaro C."/>
            <person name="Carmona L."/>
            <person name="Wisniewski M."/>
            <person name="Droby S."/>
            <person name="Gonzalez-Candelas L."/>
            <person name="Gabaldon T."/>
        </authorList>
    </citation>
    <scope>NUCLEOTIDE SEQUENCE [LARGE SCALE GENOMIC DNA]</scope>
    <source>
        <strain evidence="2 3">PHI-1</strain>
    </source>
</reference>
<sequence>MLDDDVVSQPLLSAVRRNDLDLVELLLDHGADVNMRCSEQYIHAIDSPFNHVLLWAVDGSKEAMVNLLLESDADLEITDLTGQALPRVEARTSKSHFLAILEFVLVRLDITITPQTILPISSGQNRKHFNKIPPSFLEDNSINMAEGGYVNGWEQHASYDQITRSAGSQIGHPDAAALGHLSRALYIPRHDKKATHLAVHDISDQYAVAKGTLPVGSTKYAVAIGVMPKPQGDGPDDITVSYDVDFEVQKDAEAVVGLVKGRAQSSLSDEVELEISTTEEEAAVLTTNGANETEILLNVTYPIAPSSTRNGIVTHPYFNFQVPDSKAGSTTYQWQIHPSRNGRLRYTLVRSPAPQHDQQEPSDADIQAVYYHIGLDDSLYLPHSEGILLLPAGQISAGESIVVSSALGMLWRLRELHRGKGKLAKAGEKKSRLGGTPTPTPMAVSCEELEPLLGETGVDAFPDFEPGDFTDKPATPGIAVPLGMLTDLKLPQSTVPFFKVAVPQQCTVLLPLCWEATIGKPEFLL</sequence>
<name>A0A0A2L0Y6_PENIT</name>
<proteinExistence type="predicted"/>
<dbReference type="PhylomeDB" id="A0A0A2L0Y6"/>
<dbReference type="InterPro" id="IPR036770">
    <property type="entry name" value="Ankyrin_rpt-contain_sf"/>
</dbReference>
<dbReference type="SUPFAM" id="SSF48403">
    <property type="entry name" value="Ankyrin repeat"/>
    <property type="match status" value="1"/>
</dbReference>
<dbReference type="PROSITE" id="PS50088">
    <property type="entry name" value="ANK_REPEAT"/>
    <property type="match status" value="1"/>
</dbReference>
<dbReference type="OrthoDB" id="5212373at2759"/>
<dbReference type="STRING" id="40296.A0A0A2L0Y6"/>